<evidence type="ECO:0000313" key="1">
    <source>
        <dbReference type="EMBL" id="SES50396.1"/>
    </source>
</evidence>
<dbReference type="AlphaFoldDB" id="A0A1H9XWA5"/>
<dbReference type="EMBL" id="FOFT01000020">
    <property type="protein sequence ID" value="SES50396.1"/>
    <property type="molecule type" value="Genomic_DNA"/>
</dbReference>
<accession>A0A1H9XWA5</accession>
<name>A0A1H9XWA5_9PSEU</name>
<protein>
    <submittedName>
        <fullName evidence="1">Uncharacterized protein</fullName>
    </submittedName>
</protein>
<sequence length="42" mass="4642">MPQNHDATPFDPGICPVRRRDAGNQLVDGESDLFVEVTCELV</sequence>
<keyword evidence="2" id="KW-1185">Reference proteome</keyword>
<reference evidence="2" key="1">
    <citation type="submission" date="2016-10" db="EMBL/GenBank/DDBJ databases">
        <authorList>
            <person name="Varghese N."/>
            <person name="Submissions S."/>
        </authorList>
    </citation>
    <scope>NUCLEOTIDE SEQUENCE [LARGE SCALE GENOMIC DNA]</scope>
    <source>
        <strain evidence="2">CGMCC 4.578</strain>
    </source>
</reference>
<organism evidence="1 2">
    <name type="scientific">Lentzea flaviverrucosa</name>
    <dbReference type="NCBI Taxonomy" id="200379"/>
    <lineage>
        <taxon>Bacteria</taxon>
        <taxon>Bacillati</taxon>
        <taxon>Actinomycetota</taxon>
        <taxon>Actinomycetes</taxon>
        <taxon>Pseudonocardiales</taxon>
        <taxon>Pseudonocardiaceae</taxon>
        <taxon>Lentzea</taxon>
    </lineage>
</organism>
<gene>
    <name evidence="1" type="ORF">SAMN05216195_12027</name>
</gene>
<proteinExistence type="predicted"/>
<dbReference type="RefSeq" id="WP_256240520.1">
    <property type="nucleotide sequence ID" value="NZ_FOFT01000020.1"/>
</dbReference>
<dbReference type="Proteomes" id="UP000199028">
    <property type="component" value="Unassembled WGS sequence"/>
</dbReference>
<evidence type="ECO:0000313" key="2">
    <source>
        <dbReference type="Proteomes" id="UP000199028"/>
    </source>
</evidence>